<reference evidence="2" key="1">
    <citation type="submission" date="2022-06" db="EMBL/GenBank/DDBJ databases">
        <title>Complete genome sequences of two strains of the flax pathogen Septoria linicola.</title>
        <authorList>
            <person name="Lapalu N."/>
            <person name="Simon A."/>
            <person name="Demenou B."/>
            <person name="Paumier D."/>
            <person name="Guillot M.-P."/>
            <person name="Gout L."/>
            <person name="Valade R."/>
        </authorList>
    </citation>
    <scope>NUCLEOTIDE SEQUENCE</scope>
    <source>
        <strain evidence="2">SE15195</strain>
    </source>
</reference>
<feature type="compositionally biased region" description="Acidic residues" evidence="1">
    <location>
        <begin position="346"/>
        <end position="358"/>
    </location>
</feature>
<proteinExistence type="predicted"/>
<feature type="compositionally biased region" description="Acidic residues" evidence="1">
    <location>
        <begin position="365"/>
        <end position="380"/>
    </location>
</feature>
<organism evidence="2 3">
    <name type="scientific">Septoria linicola</name>
    <dbReference type="NCBI Taxonomy" id="215465"/>
    <lineage>
        <taxon>Eukaryota</taxon>
        <taxon>Fungi</taxon>
        <taxon>Dikarya</taxon>
        <taxon>Ascomycota</taxon>
        <taxon>Pezizomycotina</taxon>
        <taxon>Dothideomycetes</taxon>
        <taxon>Dothideomycetidae</taxon>
        <taxon>Mycosphaerellales</taxon>
        <taxon>Mycosphaerellaceae</taxon>
        <taxon>Septoria</taxon>
    </lineage>
</organism>
<dbReference type="AlphaFoldDB" id="A0A9Q9EHP2"/>
<sequence length="380" mass="44474">MLSAISRLIFGQRSAKRRRGDSDSNVEPPAKRSKTIRQISLKDLPLELREEIYRCLLDDTIDRPQHPYCKFPGSDGHAQFNDYLAMRLVDRDTSFEMKNIWEKEFASRAVFYLEDAPALYRLRAMADRIPYLAETARFCLRCRSDDPACPGERDRINEDIAMLIEDQPGRKEEWDDEPGLLNEVLYEDNDELFFHTNDDPWDAEAHGFQIVDHEACELGRRLGITQYKEVIYPVIQNSIQMRGFSWQLEFAIWHQGHSEIDKETLGCTYLEGRICDVSFRGYSPRRCAKHLIHHQWELKQMNSETCGKDYDEYREWLRSVDSWPEVARDLGPDWPDWELHARISDEESIGTSDEDDSENSWQGLDELDESEGDESSEESE</sequence>
<feature type="region of interest" description="Disordered" evidence="1">
    <location>
        <begin position="345"/>
        <end position="380"/>
    </location>
</feature>
<dbReference type="Proteomes" id="UP001056384">
    <property type="component" value="Chromosome 2"/>
</dbReference>
<dbReference type="EMBL" id="CP099419">
    <property type="protein sequence ID" value="USW49503.1"/>
    <property type="molecule type" value="Genomic_DNA"/>
</dbReference>
<feature type="region of interest" description="Disordered" evidence="1">
    <location>
        <begin position="13"/>
        <end position="32"/>
    </location>
</feature>
<evidence type="ECO:0000313" key="3">
    <source>
        <dbReference type="Proteomes" id="UP001056384"/>
    </source>
</evidence>
<keyword evidence="3" id="KW-1185">Reference proteome</keyword>
<protein>
    <submittedName>
        <fullName evidence="2">Uncharacterized protein</fullName>
    </submittedName>
</protein>
<evidence type="ECO:0000313" key="2">
    <source>
        <dbReference type="EMBL" id="USW49503.1"/>
    </source>
</evidence>
<gene>
    <name evidence="2" type="ORF">Slin15195_G028220</name>
</gene>
<accession>A0A9Q9EHP2</accession>
<evidence type="ECO:0000256" key="1">
    <source>
        <dbReference type="SAM" id="MobiDB-lite"/>
    </source>
</evidence>
<name>A0A9Q9EHP2_9PEZI</name>